<protein>
    <submittedName>
        <fullName evidence="1">Uncharacterized protein</fullName>
    </submittedName>
</protein>
<name>A0A6J5U2U2_PRUAR</name>
<evidence type="ECO:0000313" key="2">
    <source>
        <dbReference type="Proteomes" id="UP000507222"/>
    </source>
</evidence>
<evidence type="ECO:0000313" key="1">
    <source>
        <dbReference type="EMBL" id="CAB4270700.1"/>
    </source>
</evidence>
<dbReference type="EMBL" id="CAEKDK010000002">
    <property type="protein sequence ID" value="CAB4270700.1"/>
    <property type="molecule type" value="Genomic_DNA"/>
</dbReference>
<dbReference type="Proteomes" id="UP000507222">
    <property type="component" value="Unassembled WGS sequence"/>
</dbReference>
<dbReference type="AlphaFoldDB" id="A0A6J5U2U2"/>
<sequence>MSKKGGFGGVCGHAHDPCRLAIRAKPAQAEFGKLGLCTFGKEAKIGIEGLGLGLLEGASSSFGKAELLGLRVRKGYRHSARGINDSVKIWSVRALGCSRPFHFSAEQPIGEAKLSCREVASIFSPPFSFHTALAIRQGCVLFLSWPLRVDSWKEEIGAGTVRQGGAWGEAGFILFILPLVSSEFGKRVVPGRGFG</sequence>
<reference evidence="1 2" key="1">
    <citation type="submission" date="2020-05" db="EMBL/GenBank/DDBJ databases">
        <authorList>
            <person name="Campoy J."/>
            <person name="Schneeberger K."/>
            <person name="Spophaly S."/>
        </authorList>
    </citation>
    <scope>NUCLEOTIDE SEQUENCE [LARGE SCALE GENOMIC DNA]</scope>
    <source>
        <strain evidence="1">PruArmRojPasFocal</strain>
    </source>
</reference>
<accession>A0A6J5U2U2</accession>
<organism evidence="1 2">
    <name type="scientific">Prunus armeniaca</name>
    <name type="common">Apricot</name>
    <name type="synonym">Armeniaca vulgaris</name>
    <dbReference type="NCBI Taxonomy" id="36596"/>
    <lineage>
        <taxon>Eukaryota</taxon>
        <taxon>Viridiplantae</taxon>
        <taxon>Streptophyta</taxon>
        <taxon>Embryophyta</taxon>
        <taxon>Tracheophyta</taxon>
        <taxon>Spermatophyta</taxon>
        <taxon>Magnoliopsida</taxon>
        <taxon>eudicotyledons</taxon>
        <taxon>Gunneridae</taxon>
        <taxon>Pentapetalae</taxon>
        <taxon>rosids</taxon>
        <taxon>fabids</taxon>
        <taxon>Rosales</taxon>
        <taxon>Rosaceae</taxon>
        <taxon>Amygdaloideae</taxon>
        <taxon>Amygdaleae</taxon>
        <taxon>Prunus</taxon>
    </lineage>
</organism>
<gene>
    <name evidence="1" type="ORF">CURHAP_LOCUS16945</name>
</gene>
<proteinExistence type="predicted"/>